<dbReference type="Proteomes" id="UP000821866">
    <property type="component" value="Chromosome 11"/>
</dbReference>
<feature type="signal peptide" evidence="1">
    <location>
        <begin position="1"/>
        <end position="18"/>
    </location>
</feature>
<keyword evidence="3" id="KW-1185">Reference proteome</keyword>
<name>A0A9J6EP76_RHIMP</name>
<dbReference type="GO" id="GO:0032963">
    <property type="term" value="P:collagen metabolic process"/>
    <property type="evidence" value="ECO:0007669"/>
    <property type="project" value="InterPro"/>
</dbReference>
<reference evidence="2" key="2">
    <citation type="submission" date="2021-09" db="EMBL/GenBank/DDBJ databases">
        <authorList>
            <person name="Jia N."/>
            <person name="Wang J."/>
            <person name="Shi W."/>
            <person name="Du L."/>
            <person name="Sun Y."/>
            <person name="Zhan W."/>
            <person name="Jiang J."/>
            <person name="Wang Q."/>
            <person name="Zhang B."/>
            <person name="Ji P."/>
            <person name="Sakyi L.B."/>
            <person name="Cui X."/>
            <person name="Yuan T."/>
            <person name="Jiang B."/>
            <person name="Yang W."/>
            <person name="Lam T.T.-Y."/>
            <person name="Chang Q."/>
            <person name="Ding S."/>
            <person name="Wang X."/>
            <person name="Zhu J."/>
            <person name="Ruan X."/>
            <person name="Zhao L."/>
            <person name="Wei J."/>
            <person name="Que T."/>
            <person name="Du C."/>
            <person name="Cheng J."/>
            <person name="Dai P."/>
            <person name="Han X."/>
            <person name="Huang E."/>
            <person name="Gao Y."/>
            <person name="Liu J."/>
            <person name="Shao H."/>
            <person name="Ye R."/>
            <person name="Li L."/>
            <person name="Wei W."/>
            <person name="Wang X."/>
            <person name="Wang C."/>
            <person name="Huo Q."/>
            <person name="Li W."/>
            <person name="Guo W."/>
            <person name="Chen H."/>
            <person name="Chen S."/>
            <person name="Zhou L."/>
            <person name="Zhou L."/>
            <person name="Ni X."/>
            <person name="Tian J."/>
            <person name="Zhou Y."/>
            <person name="Sheng Y."/>
            <person name="Liu T."/>
            <person name="Pan Y."/>
            <person name="Xia L."/>
            <person name="Li J."/>
            <person name="Zhao F."/>
            <person name="Cao W."/>
        </authorList>
    </citation>
    <scope>NUCLEOTIDE SEQUENCE</scope>
    <source>
        <strain evidence="2">Rmic-2018</strain>
        <tissue evidence="2">Larvae</tissue>
    </source>
</reference>
<sequence length="352" mass="39104">MAASVVPIVQLLFRFLLSTLLSPDGEEKPLLTRRAAVQLSALRKLGPLDPVCDQRGRERKFCQPKLQHPRRPPTGGVHGVPQAKCALVPAPPGSPQMRVASNDSSFSTVHFEADDATFIDPSPICAKDQLPHCDGDFLDAGMKVVMDEDCLNGQQRVVADGMMSQEECDVLLKFGGRGIPGNGYYESPHPMTTKELFVGFRSSDVMEELQSSADTARAMKVMLAVSDRARLYTEAYFRLKRRLYMHLVQVNCRTAEEDSTLNRTDMSHQIHADNCQYQDNASCPVLVLDIGWRDFSAAVYLNDDAHGGELVFATTPRTSVREHWEAAMRDSATKIQDQILDWAKRAAETYSG</sequence>
<organism evidence="2 3">
    <name type="scientific">Rhipicephalus microplus</name>
    <name type="common">Cattle tick</name>
    <name type="synonym">Boophilus microplus</name>
    <dbReference type="NCBI Taxonomy" id="6941"/>
    <lineage>
        <taxon>Eukaryota</taxon>
        <taxon>Metazoa</taxon>
        <taxon>Ecdysozoa</taxon>
        <taxon>Arthropoda</taxon>
        <taxon>Chelicerata</taxon>
        <taxon>Arachnida</taxon>
        <taxon>Acari</taxon>
        <taxon>Parasitiformes</taxon>
        <taxon>Ixodida</taxon>
        <taxon>Ixodoidea</taxon>
        <taxon>Ixodidae</taxon>
        <taxon>Rhipicephalinae</taxon>
        <taxon>Rhipicephalus</taxon>
        <taxon>Boophilus</taxon>
    </lineage>
</organism>
<keyword evidence="1" id="KW-0732">Signal</keyword>
<protein>
    <submittedName>
        <fullName evidence="2">Uncharacterized protein</fullName>
    </submittedName>
</protein>
<evidence type="ECO:0000313" key="2">
    <source>
        <dbReference type="EMBL" id="KAH8035973.1"/>
    </source>
</evidence>
<evidence type="ECO:0000256" key="1">
    <source>
        <dbReference type="SAM" id="SignalP"/>
    </source>
</evidence>
<reference evidence="2" key="1">
    <citation type="journal article" date="2020" name="Cell">
        <title>Large-Scale Comparative Analyses of Tick Genomes Elucidate Their Genetic Diversity and Vector Capacities.</title>
        <authorList>
            <consortium name="Tick Genome and Microbiome Consortium (TIGMIC)"/>
            <person name="Jia N."/>
            <person name="Wang J."/>
            <person name="Shi W."/>
            <person name="Du L."/>
            <person name="Sun Y."/>
            <person name="Zhan W."/>
            <person name="Jiang J.F."/>
            <person name="Wang Q."/>
            <person name="Zhang B."/>
            <person name="Ji P."/>
            <person name="Bell-Sakyi L."/>
            <person name="Cui X.M."/>
            <person name="Yuan T.T."/>
            <person name="Jiang B.G."/>
            <person name="Yang W.F."/>
            <person name="Lam T.T."/>
            <person name="Chang Q.C."/>
            <person name="Ding S.J."/>
            <person name="Wang X.J."/>
            <person name="Zhu J.G."/>
            <person name="Ruan X.D."/>
            <person name="Zhao L."/>
            <person name="Wei J.T."/>
            <person name="Ye R.Z."/>
            <person name="Que T.C."/>
            <person name="Du C.H."/>
            <person name="Zhou Y.H."/>
            <person name="Cheng J.X."/>
            <person name="Dai P.F."/>
            <person name="Guo W.B."/>
            <person name="Han X.H."/>
            <person name="Huang E.J."/>
            <person name="Li L.F."/>
            <person name="Wei W."/>
            <person name="Gao Y.C."/>
            <person name="Liu J.Z."/>
            <person name="Shao H.Z."/>
            <person name="Wang X."/>
            <person name="Wang C.C."/>
            <person name="Yang T.C."/>
            <person name="Huo Q.B."/>
            <person name="Li W."/>
            <person name="Chen H.Y."/>
            <person name="Chen S.E."/>
            <person name="Zhou L.G."/>
            <person name="Ni X.B."/>
            <person name="Tian J.H."/>
            <person name="Sheng Y."/>
            <person name="Liu T."/>
            <person name="Pan Y.S."/>
            <person name="Xia L.Y."/>
            <person name="Li J."/>
            <person name="Zhao F."/>
            <person name="Cao W.C."/>
        </authorList>
    </citation>
    <scope>NUCLEOTIDE SEQUENCE</scope>
    <source>
        <strain evidence="2">Rmic-2018</strain>
    </source>
</reference>
<dbReference type="AlphaFoldDB" id="A0A9J6EP76"/>
<accession>A0A9J6EP76</accession>
<feature type="chain" id="PRO_5039907661" evidence="1">
    <location>
        <begin position="19"/>
        <end position="352"/>
    </location>
</feature>
<dbReference type="Gene3D" id="2.60.120.620">
    <property type="entry name" value="q2cbj1_9rhob like domain"/>
    <property type="match status" value="1"/>
</dbReference>
<dbReference type="VEuPathDB" id="VectorBase:LOC119165004"/>
<comment type="caution">
    <text evidence="2">The sequence shown here is derived from an EMBL/GenBank/DDBJ whole genome shotgun (WGS) entry which is preliminary data.</text>
</comment>
<dbReference type="PANTHER" id="PTHR14049:SF9">
    <property type="entry name" value="PROCOLLAGEN-PROLINE 3-DIOXYGENASE"/>
    <property type="match status" value="1"/>
</dbReference>
<gene>
    <name evidence="2" type="ORF">HPB51_014330</name>
</gene>
<proteinExistence type="predicted"/>
<evidence type="ECO:0000313" key="3">
    <source>
        <dbReference type="Proteomes" id="UP000821866"/>
    </source>
</evidence>
<dbReference type="EMBL" id="JABSTU010000003">
    <property type="protein sequence ID" value="KAH8035973.1"/>
    <property type="molecule type" value="Genomic_DNA"/>
</dbReference>
<dbReference type="InterPro" id="IPR039575">
    <property type="entry name" value="P3H"/>
</dbReference>
<dbReference type="PANTHER" id="PTHR14049">
    <property type="entry name" value="LEPRECAN 1"/>
    <property type="match status" value="1"/>
</dbReference>